<sequence>MKKTLRDFAHIYMFLAAEKESRVSRCAPSEKKRNTPKKEELASTLTLVAQSIGPCGFDPILYLPRCCALAVAEGRILSSDPEDFINDIPLGPNSVKVLVETAIMTEAFLWRPAPDMFTVAQAVGEIIAWPQCSALLIDNGVESEDIALKSPNASSVNLCKLMDWSTNDEEFVAEGRWQSTDPKATVNGLPLGPNAVKVFVDVVHYPDTFLWRPTAELSNMEDSLKSFVAWPVNRVDFGGEMPKTPVISSPTMFTAVTPPAPAKNPQQTPTCSPDDQHNMERNYVQENQKCILMDMSGENRVVAEGRWSSDDPDLTVHFVPLGHDGVRVWVDVVKWQEQAEKAVIETLGLGRTTQHLLVRLLRYWEVFSVNNPLHFKGIVLLMIDEQKCHVKKKDIRKFLD</sequence>
<name>A0A6D2I004_9BRAS</name>
<proteinExistence type="predicted"/>
<reference evidence="2" key="1">
    <citation type="submission" date="2020-01" db="EMBL/GenBank/DDBJ databases">
        <authorList>
            <person name="Mishra B."/>
        </authorList>
    </citation>
    <scope>NUCLEOTIDE SEQUENCE [LARGE SCALE GENOMIC DNA]</scope>
</reference>
<evidence type="ECO:0000259" key="1">
    <source>
        <dbReference type="Pfam" id="PF26133"/>
    </source>
</evidence>
<dbReference type="EMBL" id="CACVBM020000398">
    <property type="protein sequence ID" value="CAA7018547.1"/>
    <property type="molecule type" value="Genomic_DNA"/>
</dbReference>
<gene>
    <name evidence="2" type="ORF">MERR_LOCUS5782</name>
</gene>
<organism evidence="2 3">
    <name type="scientific">Microthlaspi erraticum</name>
    <dbReference type="NCBI Taxonomy" id="1685480"/>
    <lineage>
        <taxon>Eukaryota</taxon>
        <taxon>Viridiplantae</taxon>
        <taxon>Streptophyta</taxon>
        <taxon>Embryophyta</taxon>
        <taxon>Tracheophyta</taxon>
        <taxon>Spermatophyta</taxon>
        <taxon>Magnoliopsida</taxon>
        <taxon>eudicotyledons</taxon>
        <taxon>Gunneridae</taxon>
        <taxon>Pentapetalae</taxon>
        <taxon>rosids</taxon>
        <taxon>malvids</taxon>
        <taxon>Brassicales</taxon>
        <taxon>Brassicaceae</taxon>
        <taxon>Coluteocarpeae</taxon>
        <taxon>Microthlaspi</taxon>
    </lineage>
</organism>
<dbReference type="AlphaFoldDB" id="A0A6D2I004"/>
<feature type="non-terminal residue" evidence="2">
    <location>
        <position position="400"/>
    </location>
</feature>
<evidence type="ECO:0000313" key="3">
    <source>
        <dbReference type="Proteomes" id="UP000467841"/>
    </source>
</evidence>
<protein>
    <recommendedName>
        <fullName evidence="1">DUF8039 domain-containing protein</fullName>
    </recommendedName>
</protein>
<dbReference type="OrthoDB" id="1936670at2759"/>
<comment type="caution">
    <text evidence="2">The sequence shown here is derived from an EMBL/GenBank/DDBJ whole genome shotgun (WGS) entry which is preliminary data.</text>
</comment>
<accession>A0A6D2I004</accession>
<dbReference type="Proteomes" id="UP000467841">
    <property type="component" value="Unassembled WGS sequence"/>
</dbReference>
<dbReference type="Pfam" id="PF26133">
    <property type="entry name" value="DUF8039"/>
    <property type="match status" value="1"/>
</dbReference>
<dbReference type="InterPro" id="IPR058352">
    <property type="entry name" value="DUF8039"/>
</dbReference>
<evidence type="ECO:0000313" key="2">
    <source>
        <dbReference type="EMBL" id="CAA7018547.1"/>
    </source>
</evidence>
<dbReference type="PANTHER" id="PTHR33018">
    <property type="entry name" value="OS10G0338966 PROTEIN-RELATED"/>
    <property type="match status" value="1"/>
</dbReference>
<feature type="domain" description="DUF8039" evidence="1">
    <location>
        <begin position="154"/>
        <end position="237"/>
    </location>
</feature>
<keyword evidence="3" id="KW-1185">Reference proteome</keyword>
<dbReference type="PANTHER" id="PTHR33018:SF34">
    <property type="entry name" value="OS02G0472350 PROTEIN"/>
    <property type="match status" value="1"/>
</dbReference>